<evidence type="ECO:0000256" key="1">
    <source>
        <dbReference type="SAM" id="SignalP"/>
    </source>
</evidence>
<dbReference type="VEuPathDB" id="VectorBase:ISCW024904"/>
<proteinExistence type="evidence at transcript level"/>
<dbReference type="HOGENOM" id="CLU_2352575_0_0_1"/>
<dbReference type="EMBL" id="AY775817">
    <property type="protein sequence ID" value="AAV80784.1"/>
    <property type="molecule type" value="mRNA"/>
</dbReference>
<dbReference type="VEuPathDB" id="VectorBase:ISCP_017985"/>
<dbReference type="VEuPathDB" id="VectorBase:ISCI024904"/>
<evidence type="ECO:0000313" key="2">
    <source>
        <dbReference type="EMBL" id="AAV80784.1"/>
    </source>
</evidence>
<name>Q5Q987_IXOSC</name>
<feature type="chain" id="PRO_5004260949" evidence="1">
    <location>
        <begin position="29"/>
        <end position="138"/>
    </location>
</feature>
<protein>
    <submittedName>
        <fullName evidence="2">Putative secreted salivary gland peptide</fullName>
    </submittedName>
</protein>
<sequence>MMPLGLQCGACPLLLSCFGLLRAIGATAANTAREGTPVDASEMLQAVHGKMFDFQYSNSNDFIFTDSPPICLQIQFLYSEEGLNSLGELWAHYKTVDRGRHVEQIRLKFKGPTESGLGNVLFFQFLKPSKNGMNKILF</sequence>
<accession>Q5Q987</accession>
<reference evidence="2" key="1">
    <citation type="submission" date="2004-10" db="EMBL/GenBank/DDBJ databases">
        <title>The expression of Ixodes scapularis salivary gland proteins 18 to 24 hours after attachment.</title>
        <authorList>
            <person name="Alarcon-Chaidez F.J."/>
            <person name="Lambson B.E."/>
            <person name="Wikel S.K."/>
        </authorList>
    </citation>
    <scope>NUCLEOTIDE SEQUENCE</scope>
    <source>
        <tissue evidence="2">Salivary gland</tissue>
    </source>
</reference>
<dbReference type="AlphaFoldDB" id="Q5Q987"/>
<keyword evidence="1" id="KW-0732">Signal</keyword>
<organism evidence="2">
    <name type="scientific">Ixodes scapularis</name>
    <name type="common">Black-legged tick</name>
    <name type="synonym">Deer tick</name>
    <dbReference type="NCBI Taxonomy" id="6945"/>
    <lineage>
        <taxon>Eukaryota</taxon>
        <taxon>Metazoa</taxon>
        <taxon>Ecdysozoa</taxon>
        <taxon>Arthropoda</taxon>
        <taxon>Chelicerata</taxon>
        <taxon>Arachnida</taxon>
        <taxon>Acari</taxon>
        <taxon>Parasitiformes</taxon>
        <taxon>Ixodida</taxon>
        <taxon>Ixodoidea</taxon>
        <taxon>Ixodidae</taxon>
        <taxon>Ixodinae</taxon>
        <taxon>Ixodes</taxon>
    </lineage>
</organism>
<feature type="signal peptide" evidence="1">
    <location>
        <begin position="1"/>
        <end position="28"/>
    </location>
</feature>